<dbReference type="PROSITE" id="PS51194">
    <property type="entry name" value="HELICASE_CTER"/>
    <property type="match status" value="1"/>
</dbReference>
<evidence type="ECO:0000313" key="14">
    <source>
        <dbReference type="EMBL" id="TPR10112.1"/>
    </source>
</evidence>
<feature type="compositionally biased region" description="Pro residues" evidence="10">
    <location>
        <begin position="116"/>
        <end position="126"/>
    </location>
</feature>
<dbReference type="GO" id="GO:0005634">
    <property type="term" value="C:nucleus"/>
    <property type="evidence" value="ECO:0007669"/>
    <property type="project" value="TreeGrafter"/>
</dbReference>
<dbReference type="Pfam" id="PF00097">
    <property type="entry name" value="zf-C3HC4"/>
    <property type="match status" value="1"/>
</dbReference>
<dbReference type="InterPro" id="IPR000330">
    <property type="entry name" value="SNF2_N"/>
</dbReference>
<dbReference type="GO" id="GO:0008094">
    <property type="term" value="F:ATP-dependent activity, acting on DNA"/>
    <property type="evidence" value="ECO:0007669"/>
    <property type="project" value="TreeGrafter"/>
</dbReference>
<dbReference type="SUPFAM" id="SSF57850">
    <property type="entry name" value="RING/U-box"/>
    <property type="match status" value="1"/>
</dbReference>
<dbReference type="PANTHER" id="PTHR45626:SF16">
    <property type="entry name" value="ATP-DEPENDENT HELICASE ULS1"/>
    <property type="match status" value="1"/>
</dbReference>
<evidence type="ECO:0000313" key="16">
    <source>
        <dbReference type="Proteomes" id="UP000197666"/>
    </source>
</evidence>
<feature type="region of interest" description="Disordered" evidence="10">
    <location>
        <begin position="225"/>
        <end position="306"/>
    </location>
</feature>
<dbReference type="VEuPathDB" id="FungiDB:ATCC64974_73480"/>
<reference evidence="16" key="1">
    <citation type="submission" date="2018-10" db="EMBL/GenBank/DDBJ databases">
        <title>FDA dAtabase for Regulatory Grade micrObial Sequences (FDA-ARGOS): Supporting development and validation of Infectious Disease Dx tests.</title>
        <authorList>
            <person name="Kerrigan L."/>
            <person name="Tallon L."/>
            <person name="Sadzewicz L."/>
            <person name="Sengamalay N."/>
            <person name="Ott S."/>
            <person name="Godinez A."/>
            <person name="Nagaraj S."/>
            <person name="Vavikolanu K."/>
            <person name="Nadendla S."/>
            <person name="George J."/>
            <person name="Sichtig H."/>
        </authorList>
    </citation>
    <scope>NUCLEOTIDE SEQUENCE [LARGE SCALE GENOMIC DNA]</scope>
    <source>
        <strain evidence="16">FDAARGOS_311</strain>
    </source>
</reference>
<dbReference type="GO" id="GO:0000724">
    <property type="term" value="P:double-strand break repair via homologous recombination"/>
    <property type="evidence" value="ECO:0007669"/>
    <property type="project" value="TreeGrafter"/>
</dbReference>
<keyword evidence="5" id="KW-0378">Hydrolase</keyword>
<evidence type="ECO:0000259" key="13">
    <source>
        <dbReference type="PROSITE" id="PS51194"/>
    </source>
</evidence>
<dbReference type="SUPFAM" id="SSF52540">
    <property type="entry name" value="P-loop containing nucleoside triphosphate hydrolases"/>
    <property type="match status" value="2"/>
</dbReference>
<name>A0A254U5K7_ASPNG</name>
<dbReference type="EMBL" id="NKJJ02000008">
    <property type="protein sequence ID" value="TPR10112.1"/>
    <property type="molecule type" value="Genomic_DNA"/>
</dbReference>
<feature type="compositionally biased region" description="Low complexity" evidence="10">
    <location>
        <begin position="127"/>
        <end position="136"/>
    </location>
</feature>
<dbReference type="GO" id="GO:0005737">
    <property type="term" value="C:cytoplasm"/>
    <property type="evidence" value="ECO:0007669"/>
    <property type="project" value="TreeGrafter"/>
</dbReference>
<dbReference type="InterPro" id="IPR027417">
    <property type="entry name" value="P-loop_NTPase"/>
</dbReference>
<dbReference type="VEuPathDB" id="FungiDB:ASPNIDRAFT2_1152896"/>
<dbReference type="InterPro" id="IPR001650">
    <property type="entry name" value="Helicase_C-like"/>
</dbReference>
<feature type="domain" description="RING-type" evidence="11">
    <location>
        <begin position="651"/>
        <end position="692"/>
    </location>
</feature>
<evidence type="ECO:0000256" key="2">
    <source>
        <dbReference type="ARBA" id="ARBA00022723"/>
    </source>
</evidence>
<feature type="domain" description="Helicase C-terminal" evidence="13">
    <location>
        <begin position="810"/>
        <end position="979"/>
    </location>
</feature>
<feature type="domain" description="Helicase ATP-binding" evidence="12">
    <location>
        <begin position="329"/>
        <end position="501"/>
    </location>
</feature>
<dbReference type="InterPro" id="IPR014001">
    <property type="entry name" value="Helicase_ATP-bd"/>
</dbReference>
<keyword evidence="8" id="KW-0067">ATP-binding</keyword>
<dbReference type="InterPro" id="IPR018957">
    <property type="entry name" value="Znf_C3HC4_RING-type"/>
</dbReference>
<dbReference type="Gene3D" id="3.30.40.10">
    <property type="entry name" value="Zinc/RING finger domain, C3HC4 (zinc finger)"/>
    <property type="match status" value="1"/>
</dbReference>
<comment type="similarity">
    <text evidence="1">Belongs to the SNF2/RAD54 helicase family.</text>
</comment>
<dbReference type="GO" id="GO:0008270">
    <property type="term" value="F:zinc ion binding"/>
    <property type="evidence" value="ECO:0007669"/>
    <property type="project" value="UniProtKB-KW"/>
</dbReference>
<dbReference type="Proteomes" id="UP000197666">
    <property type="component" value="Unassembled WGS sequence"/>
</dbReference>
<dbReference type="VEuPathDB" id="FungiDB:An08g10070"/>
<proteinExistence type="inferred from homology"/>
<evidence type="ECO:0000313" key="15">
    <source>
        <dbReference type="EMBL" id="TPR10158.1"/>
    </source>
</evidence>
<evidence type="ECO:0000256" key="8">
    <source>
        <dbReference type="ARBA" id="ARBA00022840"/>
    </source>
</evidence>
<keyword evidence="2" id="KW-0479">Metal-binding</keyword>
<organism evidence="14 16">
    <name type="scientific">Aspergillus niger</name>
    <dbReference type="NCBI Taxonomy" id="5061"/>
    <lineage>
        <taxon>Eukaryota</taxon>
        <taxon>Fungi</taxon>
        <taxon>Dikarya</taxon>
        <taxon>Ascomycota</taxon>
        <taxon>Pezizomycotina</taxon>
        <taxon>Eurotiomycetes</taxon>
        <taxon>Eurotiomycetidae</taxon>
        <taxon>Eurotiales</taxon>
        <taxon>Aspergillaceae</taxon>
        <taxon>Aspergillus</taxon>
        <taxon>Aspergillus subgen. Circumdati</taxon>
    </lineage>
</organism>
<evidence type="ECO:0000256" key="3">
    <source>
        <dbReference type="ARBA" id="ARBA00022741"/>
    </source>
</evidence>
<dbReference type="PROSITE" id="PS51192">
    <property type="entry name" value="HELICASE_ATP_BIND_1"/>
    <property type="match status" value="1"/>
</dbReference>
<dbReference type="GO" id="GO:0016787">
    <property type="term" value="F:hydrolase activity"/>
    <property type="evidence" value="ECO:0007669"/>
    <property type="project" value="UniProtKB-KW"/>
</dbReference>
<keyword evidence="3" id="KW-0547">Nucleotide-binding</keyword>
<dbReference type="GO" id="GO:0005524">
    <property type="term" value="F:ATP binding"/>
    <property type="evidence" value="ECO:0007669"/>
    <property type="project" value="UniProtKB-KW"/>
</dbReference>
<keyword evidence="6" id="KW-0347">Helicase</keyword>
<evidence type="ECO:0000256" key="1">
    <source>
        <dbReference type="ARBA" id="ARBA00007025"/>
    </source>
</evidence>
<evidence type="ECO:0000256" key="5">
    <source>
        <dbReference type="ARBA" id="ARBA00022801"/>
    </source>
</evidence>
<evidence type="ECO:0000259" key="11">
    <source>
        <dbReference type="PROSITE" id="PS50089"/>
    </source>
</evidence>
<dbReference type="VEuPathDB" id="FungiDB:M747DRAFT_240764"/>
<feature type="region of interest" description="Disordered" evidence="10">
    <location>
        <begin position="1"/>
        <end position="29"/>
    </location>
</feature>
<accession>A0A254U5K7</accession>
<dbReference type="Gene3D" id="3.40.50.10810">
    <property type="entry name" value="Tandem AAA-ATPase domain"/>
    <property type="match status" value="1"/>
</dbReference>
<keyword evidence="7" id="KW-0862">Zinc</keyword>
<protein>
    <submittedName>
        <fullName evidence="15">SAC3/GANP/Nin1/mts3/eIF-3 p25 family protein</fullName>
    </submittedName>
</protein>
<dbReference type="GO" id="GO:0004386">
    <property type="term" value="F:helicase activity"/>
    <property type="evidence" value="ECO:0007669"/>
    <property type="project" value="UniProtKB-KW"/>
</dbReference>
<dbReference type="InterPro" id="IPR049730">
    <property type="entry name" value="SNF2/RAD54-like_C"/>
</dbReference>
<dbReference type="AlphaFoldDB" id="A0A254U5K7"/>
<dbReference type="PROSITE" id="PS50089">
    <property type="entry name" value="ZF_RING_2"/>
    <property type="match status" value="1"/>
</dbReference>
<dbReference type="SMART" id="SM00184">
    <property type="entry name" value="RING"/>
    <property type="match status" value="1"/>
</dbReference>
<dbReference type="Pfam" id="PF00176">
    <property type="entry name" value="SNF2-rel_dom"/>
    <property type="match status" value="1"/>
</dbReference>
<dbReference type="Gene3D" id="3.40.50.300">
    <property type="entry name" value="P-loop containing nucleotide triphosphate hydrolases"/>
    <property type="match status" value="2"/>
</dbReference>
<dbReference type="InterPro" id="IPR050628">
    <property type="entry name" value="SNF2_RAD54_helicase_TF"/>
</dbReference>
<feature type="compositionally biased region" description="Polar residues" evidence="10">
    <location>
        <begin position="282"/>
        <end position="294"/>
    </location>
</feature>
<keyword evidence="4 9" id="KW-0863">Zinc-finger</keyword>
<dbReference type="PANTHER" id="PTHR45626">
    <property type="entry name" value="TRANSCRIPTION TERMINATION FACTOR 2-RELATED"/>
    <property type="match status" value="1"/>
</dbReference>
<evidence type="ECO:0000256" key="4">
    <source>
        <dbReference type="ARBA" id="ARBA00022771"/>
    </source>
</evidence>
<dbReference type="InterPro" id="IPR001841">
    <property type="entry name" value="Znf_RING"/>
</dbReference>
<feature type="region of interest" description="Disordered" evidence="10">
    <location>
        <begin position="111"/>
        <end position="149"/>
    </location>
</feature>
<evidence type="ECO:0000256" key="9">
    <source>
        <dbReference type="PROSITE-ProRule" id="PRU00175"/>
    </source>
</evidence>
<dbReference type="SMART" id="SM00487">
    <property type="entry name" value="DEXDc"/>
    <property type="match status" value="1"/>
</dbReference>
<evidence type="ECO:0000256" key="10">
    <source>
        <dbReference type="SAM" id="MobiDB-lite"/>
    </source>
</evidence>
<dbReference type="InterPro" id="IPR038718">
    <property type="entry name" value="SNF2-like_sf"/>
</dbReference>
<reference evidence="14" key="2">
    <citation type="submission" date="2019-02" db="EMBL/GenBank/DDBJ databases">
        <title>FDA dAtabase for Regulatory Grade micrObial Sequences (FDA-ARGOS): Supporting development and validation of Infectious Disease Dx tests.</title>
        <authorList>
            <person name="Kerrigan L."/>
            <person name="Tallon L.J."/>
            <person name="Sadzewicz L."/>
            <person name="Sengamalay N."/>
            <person name="Ott S."/>
            <person name="Godinez A."/>
            <person name="Nagaraj S."/>
            <person name="Vavikolanu K."/>
            <person name="Vyas G."/>
            <person name="Nadendla S."/>
            <person name="Aluvathingal J."/>
            <person name="Sichtig H."/>
        </authorList>
    </citation>
    <scope>NUCLEOTIDE SEQUENCE</scope>
    <source>
        <strain evidence="14">FDAARGOS_311</strain>
    </source>
</reference>
<evidence type="ECO:0000259" key="12">
    <source>
        <dbReference type="PROSITE" id="PS51192"/>
    </source>
</evidence>
<gene>
    <name evidence="14" type="ORF">CAN33_0054840</name>
    <name evidence="15" type="ORF">CAN33_0055070</name>
</gene>
<dbReference type="InterPro" id="IPR013083">
    <property type="entry name" value="Znf_RING/FYVE/PHD"/>
</dbReference>
<evidence type="ECO:0000256" key="7">
    <source>
        <dbReference type="ARBA" id="ARBA00022833"/>
    </source>
</evidence>
<dbReference type="CDD" id="cd18793">
    <property type="entry name" value="SF2_C_SNF"/>
    <property type="match status" value="1"/>
</dbReference>
<dbReference type="Pfam" id="PF00271">
    <property type="entry name" value="Helicase_C"/>
    <property type="match status" value="1"/>
</dbReference>
<dbReference type="SMART" id="SM00490">
    <property type="entry name" value="HELICc"/>
    <property type="match status" value="1"/>
</dbReference>
<sequence>MNAAALPRPAKRRRLSPVRPPIRSRLSPQRMLASSSSWFKADQVRPHSASVPGFYPPFSAASATYAEYPPPYSLSHWDGYAPEEAACGPSDCPSPRHARDPRHDMAFVPEHCPALSPGPSPRPAARPAPRESGPAGHQLPQTPNNSPCLPVIAPPPMLVPTSTENTAAAVWLENFYPDPTELVPGTWSNHPSYGVIPAVDLHDLAGPMDEYACLDPMLLDDMGGGDEQGVLHADGGDSLRVTSPRVDGPLSVSPAASGGGEHQWSLCPQAIPGSPQPARANVSDSNRTPVSSASDPLGTHGDVSTLPEASSLTVPLLEHQEQGLRWMIQMEESHWHGGILADDMGLGKTVQALALVAAHPPSSPDRRATLVVAPAGLVPQWKQEIERLLPPDPRYPRVRVYHRTTQRATFDELARYRVVLTTFNTVRSELRRRAPDSPLLGLASKWHRVILDEAQCIKNSRSKAAIACDALDASYRWCLSGTPVMNHAHEFDSLLRFLRVHPCRGREDRNVPANDPGSARCRRTAPAQLQALAKDIMLRRTKKSTLNGQPIISLPAKHEATVYVTFGPEEQRLYAALESRTRHYLSLYLHGAGVQRKDMLGHVQRLRQACCHPFLIPPIALVTDQRLATNARGFEDAVVARLQGNESVRDCPICLTWVDNPLLCFPCGHSLCGDCFERIAADGRPVRCPSCRQDLDLSCITDYASFTRCHYAPQTDRHSNSSLAQPVSLAGPPDWAHRGGRGDGAAASADPFTRFGLLSNDRDDPGDPAQLAGLTPRVSIAAWRKQAMMSQSAWHQYQGRLEAHWVSSAKVDQALAIVDAVLRRGQGEKTIVFSQFVSMLDLLAVPLAQQGQAFERYDGGLSLQARGAALANFSRRPDCNVLLMSLKAGNAGLNLACASEVILLDPSWNPYVEEQAVGRVHRIGQQRPVRVHRILVKDTIEDRILELQDSKRHLIQGILGEEAILPAGDPSRLEPEDLAYLLGLQTPTGTTTPAEST</sequence>
<comment type="caution">
    <text evidence="14">The sequence shown here is derived from an EMBL/GenBank/DDBJ whole genome shotgun (WGS) entry which is preliminary data.</text>
</comment>
<evidence type="ECO:0000256" key="6">
    <source>
        <dbReference type="ARBA" id="ARBA00022806"/>
    </source>
</evidence>
<dbReference type="CDD" id="cd18008">
    <property type="entry name" value="DEXDc_SHPRH-like"/>
    <property type="match status" value="1"/>
</dbReference>
<dbReference type="EMBL" id="NKJJ02000008">
    <property type="protein sequence ID" value="TPR10158.1"/>
    <property type="molecule type" value="Genomic_DNA"/>
</dbReference>